<keyword evidence="2" id="KW-1185">Reference proteome</keyword>
<dbReference type="Proteomes" id="UP000299102">
    <property type="component" value="Unassembled WGS sequence"/>
</dbReference>
<accession>A0A4C2ACZ8</accession>
<organism evidence="1 2">
    <name type="scientific">Eumeta variegata</name>
    <name type="common">Bagworm moth</name>
    <name type="synonym">Eumeta japonica</name>
    <dbReference type="NCBI Taxonomy" id="151549"/>
    <lineage>
        <taxon>Eukaryota</taxon>
        <taxon>Metazoa</taxon>
        <taxon>Ecdysozoa</taxon>
        <taxon>Arthropoda</taxon>
        <taxon>Hexapoda</taxon>
        <taxon>Insecta</taxon>
        <taxon>Pterygota</taxon>
        <taxon>Neoptera</taxon>
        <taxon>Endopterygota</taxon>
        <taxon>Lepidoptera</taxon>
        <taxon>Glossata</taxon>
        <taxon>Ditrysia</taxon>
        <taxon>Tineoidea</taxon>
        <taxon>Psychidae</taxon>
        <taxon>Oiketicinae</taxon>
        <taxon>Eumeta</taxon>
    </lineage>
</organism>
<comment type="caution">
    <text evidence="1">The sequence shown here is derived from an EMBL/GenBank/DDBJ whole genome shotgun (WGS) entry which is preliminary data.</text>
</comment>
<reference evidence="1 2" key="1">
    <citation type="journal article" date="2019" name="Commun. Biol.">
        <title>The bagworm genome reveals a unique fibroin gene that provides high tensile strength.</title>
        <authorList>
            <person name="Kono N."/>
            <person name="Nakamura H."/>
            <person name="Ohtoshi R."/>
            <person name="Tomita M."/>
            <person name="Numata K."/>
            <person name="Arakawa K."/>
        </authorList>
    </citation>
    <scope>NUCLEOTIDE SEQUENCE [LARGE SCALE GENOMIC DNA]</scope>
</reference>
<dbReference type="AlphaFoldDB" id="A0A4C2ACZ8"/>
<protein>
    <submittedName>
        <fullName evidence="1">Uncharacterized protein</fullName>
    </submittedName>
</protein>
<sequence length="119" mass="14037">MATFNVQRSIPVWNQNREQDRDQERERKGDCFIRKTFVALLTSLVKEYGFFWFESTTEPWSGLWSITSSIYVKDPKFVVCQRGWSRGVCLAFHRNIHLYHQRRSDDGLKLGGSRSTEQS</sequence>
<name>A0A4C2ACZ8_EUMVA</name>
<evidence type="ECO:0000313" key="2">
    <source>
        <dbReference type="Proteomes" id="UP000299102"/>
    </source>
</evidence>
<evidence type="ECO:0000313" key="1">
    <source>
        <dbReference type="EMBL" id="GBP98516.1"/>
    </source>
</evidence>
<gene>
    <name evidence="1" type="ORF">EVAR_100400_1</name>
</gene>
<proteinExistence type="predicted"/>
<dbReference type="EMBL" id="BGZK01003155">
    <property type="protein sequence ID" value="GBP98516.1"/>
    <property type="molecule type" value="Genomic_DNA"/>
</dbReference>